<sequence length="234" mass="25608">MRADPVQAAELDHLTGDQERQHQLPGLHDGRTTPVRCAQGGSGDAEQVLVRAHRVRVCRVVPAPPALLGHRAPHALDRSGTQFGTAAGARQQRHRPVHARPRVLADVRGGDQFGQFPVRQLGRRSQRLPVREPELVEQFRAEAAVGVATTCEFTAGRACRDHGGTLAASRAGRERLVISHGEEIRGKRRPWQLRRALTMVGSRQLNTTRELAPERAERVTGCSAGVTDRLNLTG</sequence>
<evidence type="ECO:0000313" key="2">
    <source>
        <dbReference type="EMBL" id="SFR14919.1"/>
    </source>
</evidence>
<evidence type="ECO:0000313" key="3">
    <source>
        <dbReference type="Proteomes" id="UP000198583"/>
    </source>
</evidence>
<reference evidence="3" key="1">
    <citation type="submission" date="2016-10" db="EMBL/GenBank/DDBJ databases">
        <authorList>
            <person name="Varghese N."/>
            <person name="Submissions S."/>
        </authorList>
    </citation>
    <scope>NUCLEOTIDE SEQUENCE [LARGE SCALE GENOMIC DNA]</scope>
    <source>
        <strain evidence="3">DSM 44232</strain>
    </source>
</reference>
<dbReference type="STRING" id="84724.SAMN04488564_10426"/>
<evidence type="ECO:0000256" key="1">
    <source>
        <dbReference type="SAM" id="MobiDB-lite"/>
    </source>
</evidence>
<dbReference type="EMBL" id="FOYL01000004">
    <property type="protein sequence ID" value="SFR14919.1"/>
    <property type="molecule type" value="Genomic_DNA"/>
</dbReference>
<feature type="compositionally biased region" description="Basic and acidic residues" evidence="1">
    <location>
        <begin position="10"/>
        <end position="22"/>
    </location>
</feature>
<name>A0A1I6EAY8_9PSEU</name>
<dbReference type="Proteomes" id="UP000198583">
    <property type="component" value="Unassembled WGS sequence"/>
</dbReference>
<accession>A0A1I6EAY8</accession>
<dbReference type="AlphaFoldDB" id="A0A1I6EAY8"/>
<gene>
    <name evidence="2" type="ORF">SAMN04488564_10426</name>
</gene>
<keyword evidence="3" id="KW-1185">Reference proteome</keyword>
<proteinExistence type="predicted"/>
<organism evidence="2 3">
    <name type="scientific">Lentzea waywayandensis</name>
    <dbReference type="NCBI Taxonomy" id="84724"/>
    <lineage>
        <taxon>Bacteria</taxon>
        <taxon>Bacillati</taxon>
        <taxon>Actinomycetota</taxon>
        <taxon>Actinomycetes</taxon>
        <taxon>Pseudonocardiales</taxon>
        <taxon>Pseudonocardiaceae</taxon>
        <taxon>Lentzea</taxon>
    </lineage>
</organism>
<protein>
    <submittedName>
        <fullName evidence="2">Uncharacterized protein</fullName>
    </submittedName>
</protein>
<feature type="region of interest" description="Disordered" evidence="1">
    <location>
        <begin position="1"/>
        <end position="42"/>
    </location>
</feature>